<proteinExistence type="predicted"/>
<dbReference type="Proteomes" id="UP000321523">
    <property type="component" value="Unassembled WGS sequence"/>
</dbReference>
<name>A0A512E4A3_9PROT</name>
<reference evidence="1 2" key="1">
    <citation type="submission" date="2019-07" db="EMBL/GenBank/DDBJ databases">
        <title>Whole genome shotgun sequence of Skermanella aerolata NBRC 106429.</title>
        <authorList>
            <person name="Hosoyama A."/>
            <person name="Uohara A."/>
            <person name="Ohji S."/>
            <person name="Ichikawa N."/>
        </authorList>
    </citation>
    <scope>NUCLEOTIDE SEQUENCE [LARGE SCALE GENOMIC DNA]</scope>
    <source>
        <strain evidence="1 2">NBRC 106429</strain>
    </source>
</reference>
<sequence>MWLPLVNAILRSLAAGIYGHTQPALVVVDVSIESQQRPQLSLVAETCPIDIVFSKNVLQT</sequence>
<comment type="caution">
    <text evidence="1">The sequence shown here is derived from an EMBL/GenBank/DDBJ whole genome shotgun (WGS) entry which is preliminary data.</text>
</comment>
<gene>
    <name evidence="1" type="ORF">SAE02_77220</name>
</gene>
<accession>A0A512E4A3</accession>
<dbReference type="AlphaFoldDB" id="A0A512E4A3"/>
<keyword evidence="2" id="KW-1185">Reference proteome</keyword>
<protein>
    <submittedName>
        <fullName evidence="1">Uncharacterized protein</fullName>
    </submittedName>
</protein>
<evidence type="ECO:0000313" key="2">
    <source>
        <dbReference type="Proteomes" id="UP000321523"/>
    </source>
</evidence>
<organism evidence="1 2">
    <name type="scientific">Skermanella aerolata</name>
    <dbReference type="NCBI Taxonomy" id="393310"/>
    <lineage>
        <taxon>Bacteria</taxon>
        <taxon>Pseudomonadati</taxon>
        <taxon>Pseudomonadota</taxon>
        <taxon>Alphaproteobacteria</taxon>
        <taxon>Rhodospirillales</taxon>
        <taxon>Azospirillaceae</taxon>
        <taxon>Skermanella</taxon>
    </lineage>
</organism>
<dbReference type="EMBL" id="BJYZ01000102">
    <property type="protein sequence ID" value="GEO43574.1"/>
    <property type="molecule type" value="Genomic_DNA"/>
</dbReference>
<evidence type="ECO:0000313" key="1">
    <source>
        <dbReference type="EMBL" id="GEO43574.1"/>
    </source>
</evidence>